<comment type="catalytic activity">
    <reaction evidence="4">
        <text>oxaloacetate = enol-oxaloacetate</text>
        <dbReference type="Rhea" id="RHEA:16021"/>
        <dbReference type="ChEBI" id="CHEBI:16452"/>
        <dbReference type="ChEBI" id="CHEBI:17479"/>
        <dbReference type="EC" id="5.3.2.2"/>
    </reaction>
    <physiologicalReaction direction="right-to-left" evidence="4">
        <dbReference type="Rhea" id="RHEA:16023"/>
    </physiologicalReaction>
</comment>
<dbReference type="OMA" id="WNIAETI"/>
<dbReference type="AlphaFoldDB" id="A0A915J9C4"/>
<evidence type="ECO:0000259" key="6">
    <source>
        <dbReference type="Pfam" id="PF01557"/>
    </source>
</evidence>
<dbReference type="InterPro" id="IPR036663">
    <property type="entry name" value="Fumarylacetoacetase_C_sf"/>
</dbReference>
<dbReference type="Gene3D" id="3.90.850.10">
    <property type="entry name" value="Fumarylacetoacetase-like, C-terminal domain"/>
    <property type="match status" value="1"/>
</dbReference>
<dbReference type="WBParaSite" id="nRc.2.0.1.t23083-RA">
    <property type="protein sequence ID" value="nRc.2.0.1.t23083-RA"/>
    <property type="gene ID" value="nRc.2.0.1.g23083"/>
</dbReference>
<feature type="domain" description="Fumarylacetoacetase-like C-terminal" evidence="6">
    <location>
        <begin position="48"/>
        <end position="231"/>
    </location>
</feature>
<keyword evidence="7" id="KW-1185">Reference proteome</keyword>
<organism evidence="7 8">
    <name type="scientific">Romanomermis culicivorax</name>
    <name type="common">Nematode worm</name>
    <dbReference type="NCBI Taxonomy" id="13658"/>
    <lineage>
        <taxon>Eukaryota</taxon>
        <taxon>Metazoa</taxon>
        <taxon>Ecdysozoa</taxon>
        <taxon>Nematoda</taxon>
        <taxon>Enoplea</taxon>
        <taxon>Dorylaimia</taxon>
        <taxon>Mermithida</taxon>
        <taxon>Mermithoidea</taxon>
        <taxon>Mermithidae</taxon>
        <taxon>Romanomermis</taxon>
    </lineage>
</organism>
<evidence type="ECO:0000256" key="5">
    <source>
        <dbReference type="ARBA" id="ARBA00044973"/>
    </source>
</evidence>
<evidence type="ECO:0000256" key="3">
    <source>
        <dbReference type="ARBA" id="ARBA00042340"/>
    </source>
</evidence>
<protein>
    <recommendedName>
        <fullName evidence="5">oxaloacetate tautomerase</fullName>
        <ecNumber evidence="5">5.3.2.2</ecNumber>
    </recommendedName>
    <alternativeName>
        <fullName evidence="3">Fumarylacetoacetate hydrolase domain-containing protein 1</fullName>
    </alternativeName>
</protein>
<evidence type="ECO:0000313" key="8">
    <source>
        <dbReference type="WBParaSite" id="nRc.2.0.1.t23083-RA"/>
    </source>
</evidence>
<dbReference type="GO" id="GO:0018773">
    <property type="term" value="F:acetylpyruvate hydrolase activity"/>
    <property type="evidence" value="ECO:0007669"/>
    <property type="project" value="TreeGrafter"/>
</dbReference>
<evidence type="ECO:0000256" key="1">
    <source>
        <dbReference type="ARBA" id="ARBA00010211"/>
    </source>
</evidence>
<comment type="similarity">
    <text evidence="1">Belongs to the FAH family.</text>
</comment>
<name>A0A915J9C4_ROMCU</name>
<dbReference type="GO" id="GO:0005739">
    <property type="term" value="C:mitochondrion"/>
    <property type="evidence" value="ECO:0007669"/>
    <property type="project" value="TreeGrafter"/>
</dbReference>
<dbReference type="Pfam" id="PF01557">
    <property type="entry name" value="FAA_hydrolase"/>
    <property type="match status" value="1"/>
</dbReference>
<reference evidence="8" key="1">
    <citation type="submission" date="2022-11" db="UniProtKB">
        <authorList>
            <consortium name="WormBaseParasite"/>
        </authorList>
    </citation>
    <scope>IDENTIFICATION</scope>
</reference>
<dbReference type="InterPro" id="IPR011234">
    <property type="entry name" value="Fumarylacetoacetase-like_C"/>
</dbReference>
<dbReference type="GO" id="GO:0046872">
    <property type="term" value="F:metal ion binding"/>
    <property type="evidence" value="ECO:0007669"/>
    <property type="project" value="UniProtKB-KW"/>
</dbReference>
<evidence type="ECO:0000256" key="2">
    <source>
        <dbReference type="ARBA" id="ARBA00022723"/>
    </source>
</evidence>
<accession>A0A915J9C4</accession>
<dbReference type="EC" id="5.3.2.2" evidence="5"/>
<dbReference type="Proteomes" id="UP000887565">
    <property type="component" value="Unplaced"/>
</dbReference>
<dbReference type="PANTHER" id="PTHR11820">
    <property type="entry name" value="ACYLPYRUVASE"/>
    <property type="match status" value="1"/>
</dbReference>
<dbReference type="PANTHER" id="PTHR11820:SF7">
    <property type="entry name" value="ACYLPYRUVASE FAHD1, MITOCHONDRIAL"/>
    <property type="match status" value="1"/>
</dbReference>
<sequence>MLEKFTFMGEARLQIRYDFVNKSILNEQRKHLTCNIKRCLHRSPELLKNLPLEPLLFVKPTSSFIGEGQKIKVPRGCSDLKQEVELGVVIGDRYDQNAKGRALNYVAGYVLALDMTADDLLAKARQLGNPWFLAKGFDGSCPVSDFIPKECITDPQNITLWCKVNGVLKQNEKTSSMIFDIEQLMKYASNFVTLEAGDVLLTGTPPGMCSVKPGDIIECGLGEIMKMKFVVE</sequence>
<evidence type="ECO:0000313" key="7">
    <source>
        <dbReference type="Proteomes" id="UP000887565"/>
    </source>
</evidence>
<dbReference type="GO" id="GO:0050163">
    <property type="term" value="F:oxaloacetate tautomerase activity"/>
    <property type="evidence" value="ECO:0007669"/>
    <property type="project" value="UniProtKB-EC"/>
</dbReference>
<dbReference type="SUPFAM" id="SSF56529">
    <property type="entry name" value="FAH"/>
    <property type="match status" value="1"/>
</dbReference>
<proteinExistence type="inferred from homology"/>
<evidence type="ECO:0000256" key="4">
    <source>
        <dbReference type="ARBA" id="ARBA00044911"/>
    </source>
</evidence>
<keyword evidence="2" id="KW-0479">Metal-binding</keyword>